<dbReference type="SMR" id="A0A1J6JTG4"/>
<dbReference type="Gramene" id="OIT20470">
    <property type="protein sequence ID" value="OIT20470"/>
    <property type="gene ID" value="A4A49_39630"/>
</dbReference>
<accession>A0A1J6JTG4</accession>
<protein>
    <recommendedName>
        <fullName evidence="3">Retrotransposon gag domain-containing protein</fullName>
    </recommendedName>
</protein>
<sequence>MEDQKLLKAFIDNSILDSVQQMKDSISKDLAELHSVLLEVMGKKAMTSFQPRNTAMDAKLWWFRGENPESWIFQAERYFSFYKIKDDQKLTRASFYIEGEALEWYGWLVRNNQLIDWPHFADKVRIRFKQKGLVSAEVRLAKASNLYG</sequence>
<name>A0A1J6JTG4_NICAT</name>
<dbReference type="EMBL" id="MJEQ01005244">
    <property type="protein sequence ID" value="OIT20470.1"/>
    <property type="molecule type" value="Genomic_DNA"/>
</dbReference>
<organism evidence="1 2">
    <name type="scientific">Nicotiana attenuata</name>
    <name type="common">Coyote tobacco</name>
    <dbReference type="NCBI Taxonomy" id="49451"/>
    <lineage>
        <taxon>Eukaryota</taxon>
        <taxon>Viridiplantae</taxon>
        <taxon>Streptophyta</taxon>
        <taxon>Embryophyta</taxon>
        <taxon>Tracheophyta</taxon>
        <taxon>Spermatophyta</taxon>
        <taxon>Magnoliopsida</taxon>
        <taxon>eudicotyledons</taxon>
        <taxon>Gunneridae</taxon>
        <taxon>Pentapetalae</taxon>
        <taxon>asterids</taxon>
        <taxon>lamiids</taxon>
        <taxon>Solanales</taxon>
        <taxon>Solanaceae</taxon>
        <taxon>Nicotianoideae</taxon>
        <taxon>Nicotianeae</taxon>
        <taxon>Nicotiana</taxon>
    </lineage>
</organism>
<comment type="caution">
    <text evidence="1">The sequence shown here is derived from an EMBL/GenBank/DDBJ whole genome shotgun (WGS) entry which is preliminary data.</text>
</comment>
<gene>
    <name evidence="1" type="ORF">A4A49_39630</name>
</gene>
<reference evidence="1" key="1">
    <citation type="submission" date="2016-11" db="EMBL/GenBank/DDBJ databases">
        <title>The genome of Nicotiana attenuata.</title>
        <authorList>
            <person name="Xu S."/>
            <person name="Brockmoeller T."/>
            <person name="Gaquerel E."/>
            <person name="Navarro A."/>
            <person name="Kuhl H."/>
            <person name="Gase K."/>
            <person name="Ling Z."/>
            <person name="Zhou W."/>
            <person name="Kreitzer C."/>
            <person name="Stanke M."/>
            <person name="Tang H."/>
            <person name="Lyons E."/>
            <person name="Pandey P."/>
            <person name="Pandey S.P."/>
            <person name="Timmermann B."/>
            <person name="Baldwin I.T."/>
        </authorList>
    </citation>
    <scope>NUCLEOTIDE SEQUENCE [LARGE SCALE GENOMIC DNA]</scope>
    <source>
        <strain evidence="1">UT</strain>
    </source>
</reference>
<keyword evidence="2" id="KW-1185">Reference proteome</keyword>
<dbReference type="AlphaFoldDB" id="A0A1J6JTG4"/>
<dbReference type="Proteomes" id="UP000187609">
    <property type="component" value="Unassembled WGS sequence"/>
</dbReference>
<evidence type="ECO:0000313" key="2">
    <source>
        <dbReference type="Proteomes" id="UP000187609"/>
    </source>
</evidence>
<evidence type="ECO:0008006" key="3">
    <source>
        <dbReference type="Google" id="ProtNLM"/>
    </source>
</evidence>
<evidence type="ECO:0000313" key="1">
    <source>
        <dbReference type="EMBL" id="OIT20470.1"/>
    </source>
</evidence>
<proteinExistence type="predicted"/>